<organism evidence="1 2">
    <name type="scientific">Willisornis vidua</name>
    <name type="common">Xingu scale-backed antbird</name>
    <dbReference type="NCBI Taxonomy" id="1566151"/>
    <lineage>
        <taxon>Eukaryota</taxon>
        <taxon>Metazoa</taxon>
        <taxon>Chordata</taxon>
        <taxon>Craniata</taxon>
        <taxon>Vertebrata</taxon>
        <taxon>Euteleostomi</taxon>
        <taxon>Archelosauria</taxon>
        <taxon>Archosauria</taxon>
        <taxon>Dinosauria</taxon>
        <taxon>Saurischia</taxon>
        <taxon>Theropoda</taxon>
        <taxon>Coelurosauria</taxon>
        <taxon>Aves</taxon>
        <taxon>Neognathae</taxon>
        <taxon>Neoaves</taxon>
        <taxon>Telluraves</taxon>
        <taxon>Australaves</taxon>
        <taxon>Passeriformes</taxon>
        <taxon>Thamnophilidae</taxon>
        <taxon>Willisornis</taxon>
    </lineage>
</organism>
<keyword evidence="2" id="KW-1185">Reference proteome</keyword>
<accession>A0ABQ9CMN0</accession>
<reference evidence="1" key="1">
    <citation type="submission" date="2019-10" db="EMBL/GenBank/DDBJ databases">
        <authorList>
            <person name="Soares A.E.R."/>
            <person name="Aleixo A."/>
            <person name="Schneider P."/>
            <person name="Miyaki C.Y."/>
            <person name="Schneider M.P."/>
            <person name="Mello C."/>
            <person name="Vasconcelos A.T.R."/>
        </authorList>
    </citation>
    <scope>NUCLEOTIDE SEQUENCE</scope>
    <source>
        <tissue evidence="1">Muscle</tissue>
    </source>
</reference>
<dbReference type="Proteomes" id="UP001145742">
    <property type="component" value="Unassembled WGS sequence"/>
</dbReference>
<evidence type="ECO:0000313" key="1">
    <source>
        <dbReference type="EMBL" id="KAJ7404971.1"/>
    </source>
</evidence>
<name>A0ABQ9CMN0_9PASS</name>
<comment type="caution">
    <text evidence="1">The sequence shown here is derived from an EMBL/GenBank/DDBJ whole genome shotgun (WGS) entry which is preliminary data.</text>
</comment>
<sequence>MQYRRPECLGFLRCKLTLLAHVWHFVHENSQVLLCRAALNNFFQSVLVSEIAQSQVHHFALVFIELHEVLIFQLLNFVQVPLEHIPFFCCVSFTAQLHVICKLAEGALDPSVCAIDEDIKKCQSQDRALRDNTHHQPPSECRAIDHGSLAASIQLIPYPLNSKLSN</sequence>
<gene>
    <name evidence="1" type="ORF">WISP_142296</name>
</gene>
<protein>
    <submittedName>
        <fullName evidence="1">Testosterone 17-beta-dehydrogenase 3-like</fullName>
    </submittedName>
</protein>
<proteinExistence type="predicted"/>
<evidence type="ECO:0000313" key="2">
    <source>
        <dbReference type="Proteomes" id="UP001145742"/>
    </source>
</evidence>
<dbReference type="EMBL" id="WHWB01034736">
    <property type="protein sequence ID" value="KAJ7404971.1"/>
    <property type="molecule type" value="Genomic_DNA"/>
</dbReference>